<feature type="region of interest" description="Disordered" evidence="1">
    <location>
        <begin position="256"/>
        <end position="282"/>
    </location>
</feature>
<dbReference type="Proteomes" id="UP001219525">
    <property type="component" value="Unassembled WGS sequence"/>
</dbReference>
<keyword evidence="3" id="KW-1185">Reference proteome</keyword>
<organism evidence="2 3">
    <name type="scientific">Mycena pura</name>
    <dbReference type="NCBI Taxonomy" id="153505"/>
    <lineage>
        <taxon>Eukaryota</taxon>
        <taxon>Fungi</taxon>
        <taxon>Dikarya</taxon>
        <taxon>Basidiomycota</taxon>
        <taxon>Agaricomycotina</taxon>
        <taxon>Agaricomycetes</taxon>
        <taxon>Agaricomycetidae</taxon>
        <taxon>Agaricales</taxon>
        <taxon>Marasmiineae</taxon>
        <taxon>Mycenaceae</taxon>
        <taxon>Mycena</taxon>
    </lineage>
</organism>
<dbReference type="EMBL" id="JARJCW010000022">
    <property type="protein sequence ID" value="KAJ7212983.1"/>
    <property type="molecule type" value="Genomic_DNA"/>
</dbReference>
<evidence type="ECO:0000256" key="1">
    <source>
        <dbReference type="SAM" id="MobiDB-lite"/>
    </source>
</evidence>
<feature type="region of interest" description="Disordered" evidence="1">
    <location>
        <begin position="161"/>
        <end position="198"/>
    </location>
</feature>
<protein>
    <submittedName>
        <fullName evidence="2">Uncharacterized protein</fullName>
    </submittedName>
</protein>
<evidence type="ECO:0000313" key="2">
    <source>
        <dbReference type="EMBL" id="KAJ7212983.1"/>
    </source>
</evidence>
<gene>
    <name evidence="2" type="ORF">GGX14DRAFT_564030</name>
</gene>
<dbReference type="AlphaFoldDB" id="A0AAD6VPN5"/>
<comment type="caution">
    <text evidence="2">The sequence shown here is derived from an EMBL/GenBank/DDBJ whole genome shotgun (WGS) entry which is preliminary data.</text>
</comment>
<evidence type="ECO:0000313" key="3">
    <source>
        <dbReference type="Proteomes" id="UP001219525"/>
    </source>
</evidence>
<sequence length="282" mass="30725">MSEQDFAVSRPEHRLRPQKAGRPLSRPCPEEPSTAWVRAAMWVNEAAKDRRATKGDTMSEARRAIWSYPGPRTKKLERADQRVALRRAFTQEEQKSGFQLPPEGRQFVQEARYLRRVRGTAGGATLRASLAVSQARLQIDAKCGNTFALQELARLARLKTNKETSGSESWEGGRGDSDADSAWGDSGRWGVSTVEGGVSGDADVQAAAEGAAAEGVASVAEAGSEHEEAGASSVDDGMYTFEWRVLSPDPWWMVHPGREFEETDDAPSPPQYGLDNAPSPPP</sequence>
<feature type="region of interest" description="Disordered" evidence="1">
    <location>
        <begin position="1"/>
        <end position="31"/>
    </location>
</feature>
<proteinExistence type="predicted"/>
<reference evidence="2" key="1">
    <citation type="submission" date="2023-03" db="EMBL/GenBank/DDBJ databases">
        <title>Massive genome expansion in bonnet fungi (Mycena s.s.) driven by repeated elements and novel gene families across ecological guilds.</title>
        <authorList>
            <consortium name="Lawrence Berkeley National Laboratory"/>
            <person name="Harder C.B."/>
            <person name="Miyauchi S."/>
            <person name="Viragh M."/>
            <person name="Kuo A."/>
            <person name="Thoen E."/>
            <person name="Andreopoulos B."/>
            <person name="Lu D."/>
            <person name="Skrede I."/>
            <person name="Drula E."/>
            <person name="Henrissat B."/>
            <person name="Morin E."/>
            <person name="Kohler A."/>
            <person name="Barry K."/>
            <person name="LaButti K."/>
            <person name="Morin E."/>
            <person name="Salamov A."/>
            <person name="Lipzen A."/>
            <person name="Mereny Z."/>
            <person name="Hegedus B."/>
            <person name="Baldrian P."/>
            <person name="Stursova M."/>
            <person name="Weitz H."/>
            <person name="Taylor A."/>
            <person name="Grigoriev I.V."/>
            <person name="Nagy L.G."/>
            <person name="Martin F."/>
            <person name="Kauserud H."/>
        </authorList>
    </citation>
    <scope>NUCLEOTIDE SEQUENCE</scope>
    <source>
        <strain evidence="2">9144</strain>
    </source>
</reference>
<accession>A0AAD6VPN5</accession>
<name>A0AAD6VPN5_9AGAR</name>